<feature type="binding site" evidence="11">
    <location>
        <position position="329"/>
    </location>
    <ligand>
        <name>ATP</name>
        <dbReference type="ChEBI" id="CHEBI:30616"/>
    </ligand>
</feature>
<reference evidence="15 16" key="1">
    <citation type="submission" date="2013-07" db="EMBL/GenBank/DDBJ databases">
        <title>The Genome Sequence of Cryptococcus heveanensis BCC8398.</title>
        <authorList>
            <consortium name="The Broad Institute Genome Sequencing Platform"/>
            <person name="Cuomo C."/>
            <person name="Litvintseva A."/>
            <person name="Chen Y."/>
            <person name="Heitman J."/>
            <person name="Sun S."/>
            <person name="Springer D."/>
            <person name="Dromer F."/>
            <person name="Young S.K."/>
            <person name="Zeng Q."/>
            <person name="Gargeya S."/>
            <person name="Fitzgerald M."/>
            <person name="Abouelleil A."/>
            <person name="Alvarado L."/>
            <person name="Berlin A.M."/>
            <person name="Chapman S.B."/>
            <person name="Dewar J."/>
            <person name="Goldberg J."/>
            <person name="Griggs A."/>
            <person name="Gujja S."/>
            <person name="Hansen M."/>
            <person name="Howarth C."/>
            <person name="Imamovic A."/>
            <person name="Larimer J."/>
            <person name="McCowan C."/>
            <person name="Murphy C."/>
            <person name="Pearson M."/>
            <person name="Priest M."/>
            <person name="Roberts A."/>
            <person name="Saif S."/>
            <person name="Shea T."/>
            <person name="Sykes S."/>
            <person name="Wortman J."/>
            <person name="Nusbaum C."/>
            <person name="Birren B."/>
        </authorList>
    </citation>
    <scope>NUCLEOTIDE SEQUENCE [LARGE SCALE GENOMIC DNA]</scope>
    <source>
        <strain evidence="15 16">BCC8398</strain>
    </source>
</reference>
<feature type="binding site" evidence="13">
    <location>
        <begin position="290"/>
        <end position="293"/>
    </location>
    <ligand>
        <name>substrate</name>
    </ligand>
</feature>
<proteinExistence type="inferred from homology"/>
<feature type="binding site" evidence="11">
    <location>
        <begin position="444"/>
        <end position="447"/>
    </location>
    <ligand>
        <name>ATP</name>
        <dbReference type="ChEBI" id="CHEBI:30616"/>
    </ligand>
</feature>
<evidence type="ECO:0000256" key="8">
    <source>
        <dbReference type="ARBA" id="ARBA00022840"/>
    </source>
</evidence>
<keyword evidence="6 10" id="KW-0479">Metal-binding</keyword>
<dbReference type="SUPFAM" id="SSF56059">
    <property type="entry name" value="Glutathione synthetase ATP-binding domain-like"/>
    <property type="match status" value="1"/>
</dbReference>
<dbReference type="Gene3D" id="3.30.470.20">
    <property type="entry name" value="ATP-grasp fold, B domain"/>
    <property type="match status" value="1"/>
</dbReference>
<dbReference type="GO" id="GO:0005829">
    <property type="term" value="C:cytosol"/>
    <property type="evidence" value="ECO:0007669"/>
    <property type="project" value="TreeGrafter"/>
</dbReference>
<dbReference type="InterPro" id="IPR014049">
    <property type="entry name" value="Glutathione_synthase_N_euk"/>
</dbReference>
<evidence type="ECO:0000256" key="12">
    <source>
        <dbReference type="PIRSR" id="PIRSR001558-2"/>
    </source>
</evidence>
<dbReference type="Gene3D" id="3.30.1490.80">
    <property type="match status" value="1"/>
</dbReference>
<dbReference type="InterPro" id="IPR037013">
    <property type="entry name" value="GSH-S_sub-bd_sf"/>
</dbReference>
<feature type="binding site" evidence="11">
    <location>
        <position position="508"/>
    </location>
    <ligand>
        <name>ATP</name>
        <dbReference type="ChEBI" id="CHEBI:30616"/>
    </ligand>
</feature>
<comment type="pathway">
    <text evidence="1 10">Sulfur metabolism; glutathione biosynthesis; glutathione from L-cysteine and L-glutamate: step 2/2.</text>
</comment>
<keyword evidence="7 10" id="KW-0547">Nucleotide-binding</keyword>
<keyword evidence="9 10" id="KW-0460">Magnesium</keyword>
<dbReference type="InterPro" id="IPR014042">
    <property type="entry name" value="Glutathione_synthase_a-hlx"/>
</dbReference>
<dbReference type="PIRSF" id="PIRSF001558">
    <property type="entry name" value="GSHase"/>
    <property type="match status" value="1"/>
</dbReference>
<dbReference type="UniPathway" id="UPA00142">
    <property type="reaction ID" value="UER00210"/>
</dbReference>
<evidence type="ECO:0000256" key="7">
    <source>
        <dbReference type="ARBA" id="ARBA00022741"/>
    </source>
</evidence>
<feature type="binding site" evidence="12">
    <location>
        <position position="153"/>
    </location>
    <ligand>
        <name>Mg(2+)</name>
        <dbReference type="ChEBI" id="CHEBI:18420"/>
    </ligand>
</feature>
<feature type="binding site" evidence="11">
    <location>
        <position position="234"/>
    </location>
    <ligand>
        <name>substrate</name>
    </ligand>
</feature>
<dbReference type="PANTHER" id="PTHR11130:SF0">
    <property type="entry name" value="GLUTATHIONE SYNTHETASE"/>
    <property type="match status" value="1"/>
</dbReference>
<evidence type="ECO:0000256" key="13">
    <source>
        <dbReference type="PIRSR" id="PIRSR001558-3"/>
    </source>
</evidence>
<dbReference type="STRING" id="1296120.A0A1B9H2G9"/>
<feature type="binding site" evidence="11">
    <location>
        <position position="473"/>
    </location>
    <ligand>
        <name>ATP</name>
        <dbReference type="ChEBI" id="CHEBI:30616"/>
    </ligand>
</feature>
<dbReference type="Proteomes" id="UP000092666">
    <property type="component" value="Unassembled WGS sequence"/>
</dbReference>
<dbReference type="InterPro" id="IPR016185">
    <property type="entry name" value="PreATP-grasp_dom_sf"/>
</dbReference>
<dbReference type="InterPro" id="IPR004887">
    <property type="entry name" value="GSH_synth_subst-bd"/>
</dbReference>
<feature type="domain" description="Glutathione synthase substrate-binding" evidence="14">
    <location>
        <begin position="218"/>
        <end position="326"/>
    </location>
</feature>
<dbReference type="Pfam" id="PF03917">
    <property type="entry name" value="GSH_synth_ATP"/>
    <property type="match status" value="1"/>
</dbReference>
<feature type="binding site" evidence="12">
    <location>
        <position position="407"/>
    </location>
    <ligand>
        <name>Mg(2+)</name>
        <dbReference type="ChEBI" id="CHEBI:18420"/>
    </ligand>
</feature>
<evidence type="ECO:0000256" key="1">
    <source>
        <dbReference type="ARBA" id="ARBA00004965"/>
    </source>
</evidence>
<comment type="catalytic activity">
    <reaction evidence="10">
        <text>gamma-L-glutamyl-L-cysteine + glycine + ATP = glutathione + ADP + phosphate + H(+)</text>
        <dbReference type="Rhea" id="RHEA:13557"/>
        <dbReference type="ChEBI" id="CHEBI:15378"/>
        <dbReference type="ChEBI" id="CHEBI:30616"/>
        <dbReference type="ChEBI" id="CHEBI:43474"/>
        <dbReference type="ChEBI" id="CHEBI:57305"/>
        <dbReference type="ChEBI" id="CHEBI:57925"/>
        <dbReference type="ChEBI" id="CHEBI:58173"/>
        <dbReference type="ChEBI" id="CHEBI:456216"/>
        <dbReference type="EC" id="6.3.2.3"/>
    </reaction>
</comment>
<dbReference type="InterPro" id="IPR014709">
    <property type="entry name" value="Glutathione_synthase_C_euk"/>
</dbReference>
<dbReference type="EMBL" id="KV700122">
    <property type="protein sequence ID" value="OCF37466.1"/>
    <property type="molecule type" value="Genomic_DNA"/>
</dbReference>
<feature type="binding site" evidence="12">
    <location>
        <position position="151"/>
    </location>
    <ligand>
        <name>Mg(2+)</name>
        <dbReference type="ChEBI" id="CHEBI:18420"/>
    </ligand>
</feature>
<dbReference type="FunFam" id="3.30.1490.50:FF:000002">
    <property type="entry name" value="Glutathione synthetase"/>
    <property type="match status" value="1"/>
</dbReference>
<comment type="cofactor">
    <cofactor evidence="10 12">
        <name>Mg(2+)</name>
        <dbReference type="ChEBI" id="CHEBI:18420"/>
    </cofactor>
    <text evidence="10 12">Binds 1 Mg(2+) ion per subunit.</text>
</comment>
<evidence type="ECO:0000259" key="14">
    <source>
        <dbReference type="Pfam" id="PF03199"/>
    </source>
</evidence>
<dbReference type="Gene3D" id="1.10.1080.10">
    <property type="entry name" value="Glutathione Synthetase, Chain A, domain 3"/>
    <property type="match status" value="1"/>
</dbReference>
<sequence length="544" mass="60500">MSVSTKLPEWPPALTPEQHAELIQLSSTYALSHGFTLLPPNSSNPPTSAIPAPLSLFPTPFPRKLYELAISLQPIYNALYARIALDWEFLDRVMGGSVSKVDEFQGELWRGWKRVREELVQHKQLGIFRSDYLLHEEKDDGKEQLAIKQVEFNTIAASFGALSQRAGEMHRYLQRATGLYYNVSPHLLKLRDLPQNEPLKRLASGLAEGWEAYSESEAVVLFVVQEGERNVFDQRWLEYELLERYGINVVRRTFSELASSAVINPTTKKLYLPSAEPGRPQLEVAVIYYRAAYTPTDYPSSVEWDTRILLEKSNAIKCPSMALQLAGAKKIQQVLAEPGVLEHFLLGDSRPDVGFGAGAGSLTQSDVEALRSTWIGLWPMDDSELGKEAFKLANEESARFVLKPQREGGGNNIYRQDIPVHLKQLASEPVAQGEPEKKEAYILMELIEPPQGLSNWLVRGGESKARKADVVSELGVYGVMLFDASGEKQSVNRGAGTLLRTKGRESDEGGVAIGESRWFCKGCKYNNPIVVTTSASSLLTEGVC</sequence>
<evidence type="ECO:0000256" key="5">
    <source>
        <dbReference type="ARBA" id="ARBA00022684"/>
    </source>
</evidence>
<feature type="binding site" evidence="11">
    <location>
        <position position="414"/>
    </location>
    <ligand>
        <name>ATP</name>
        <dbReference type="ChEBI" id="CHEBI:30616"/>
    </ligand>
</feature>
<dbReference type="InterPro" id="IPR005615">
    <property type="entry name" value="Glutathione_synthase"/>
</dbReference>
<dbReference type="SUPFAM" id="SSF52440">
    <property type="entry name" value="PreATP-grasp domain"/>
    <property type="match status" value="1"/>
</dbReference>
<feature type="binding site" evidence="11">
    <location>
        <position position="151"/>
    </location>
    <ligand>
        <name>ATP</name>
        <dbReference type="ChEBI" id="CHEBI:30616"/>
    </ligand>
</feature>
<keyword evidence="16" id="KW-1185">Reference proteome</keyword>
<comment type="subunit">
    <text evidence="3">Homodimer.</text>
</comment>
<organism evidence="15 16">
    <name type="scientific">Kwoniella heveanensis BCC8398</name>
    <dbReference type="NCBI Taxonomy" id="1296120"/>
    <lineage>
        <taxon>Eukaryota</taxon>
        <taxon>Fungi</taxon>
        <taxon>Dikarya</taxon>
        <taxon>Basidiomycota</taxon>
        <taxon>Agaricomycotina</taxon>
        <taxon>Tremellomycetes</taxon>
        <taxon>Tremellales</taxon>
        <taxon>Cryptococcaceae</taxon>
        <taxon>Kwoniella</taxon>
    </lineage>
</organism>
<dbReference type="NCBIfam" id="TIGR01986">
    <property type="entry name" value="glut_syn_euk"/>
    <property type="match status" value="1"/>
</dbReference>
<name>A0A1B9H2G9_9TREE</name>
<dbReference type="OrthoDB" id="2020073at2759"/>
<dbReference type="Pfam" id="PF03199">
    <property type="entry name" value="GSH_synthase"/>
    <property type="match status" value="1"/>
</dbReference>
<feature type="binding site" evidence="13">
    <location>
        <begin position="511"/>
        <end position="512"/>
    </location>
    <ligand>
        <name>substrate</name>
    </ligand>
</feature>
<accession>A0A1B9H2G9</accession>
<keyword evidence="4 10" id="KW-0436">Ligase</keyword>
<evidence type="ECO:0000313" key="15">
    <source>
        <dbReference type="EMBL" id="OCF37466.1"/>
    </source>
</evidence>
<protein>
    <recommendedName>
        <fullName evidence="10">Glutathione synthetase</fullName>
        <shortName evidence="10">GSH-S</shortName>
        <ecNumber evidence="10">6.3.2.3</ecNumber>
    </recommendedName>
</protein>
<evidence type="ECO:0000256" key="4">
    <source>
        <dbReference type="ARBA" id="ARBA00022598"/>
    </source>
</evidence>
<evidence type="ECO:0000256" key="3">
    <source>
        <dbReference type="ARBA" id="ARBA00011738"/>
    </source>
</evidence>
<comment type="similarity">
    <text evidence="2 10">Belongs to the eukaryotic GSH synthase family.</text>
</comment>
<dbReference type="GO" id="GO:0005524">
    <property type="term" value="F:ATP binding"/>
    <property type="evidence" value="ECO:0007669"/>
    <property type="project" value="UniProtKB-UniRule"/>
</dbReference>
<dbReference type="PANTHER" id="PTHR11130">
    <property type="entry name" value="GLUTATHIONE SYNTHETASE"/>
    <property type="match status" value="1"/>
</dbReference>
<feature type="binding site" evidence="11">
    <location>
        <position position="502"/>
    </location>
    <ligand>
        <name>ATP</name>
        <dbReference type="ChEBI" id="CHEBI:30616"/>
    </ligand>
</feature>
<evidence type="ECO:0000256" key="11">
    <source>
        <dbReference type="PIRSR" id="PIRSR001558-1"/>
    </source>
</evidence>
<reference evidence="16" key="2">
    <citation type="submission" date="2013-12" db="EMBL/GenBank/DDBJ databases">
        <title>Evolution of pathogenesis and genome organization in the Tremellales.</title>
        <authorList>
            <person name="Cuomo C."/>
            <person name="Litvintseva A."/>
            <person name="Heitman J."/>
            <person name="Chen Y."/>
            <person name="Sun S."/>
            <person name="Springer D."/>
            <person name="Dromer F."/>
            <person name="Young S."/>
            <person name="Zeng Q."/>
            <person name="Chapman S."/>
            <person name="Gujja S."/>
            <person name="Saif S."/>
            <person name="Birren B."/>
        </authorList>
    </citation>
    <scope>NUCLEOTIDE SEQUENCE [LARGE SCALE GENOMIC DNA]</scope>
    <source>
        <strain evidence="16">BCC8398</strain>
    </source>
</reference>
<feature type="binding site" evidence="13">
    <location>
        <begin position="228"/>
        <end position="230"/>
    </location>
    <ligand>
        <name>substrate</name>
    </ligand>
</feature>
<dbReference type="FunFam" id="3.40.50.1760:FF:000001">
    <property type="entry name" value="Glutathione synthetase"/>
    <property type="match status" value="1"/>
</dbReference>
<feature type="binding site" evidence="11">
    <location>
        <position position="500"/>
    </location>
    <ligand>
        <name>substrate</name>
    </ligand>
</feature>
<feature type="binding site" evidence="11">
    <location>
        <begin position="403"/>
        <end position="412"/>
    </location>
    <ligand>
        <name>ATP</name>
        <dbReference type="ChEBI" id="CHEBI:30616"/>
    </ligand>
</feature>
<dbReference type="Gene3D" id="3.30.1490.50">
    <property type="match status" value="1"/>
</dbReference>
<dbReference type="EC" id="6.3.2.3" evidence="10"/>
<evidence type="ECO:0000256" key="2">
    <source>
        <dbReference type="ARBA" id="ARBA00010385"/>
    </source>
</evidence>
<evidence type="ECO:0000256" key="9">
    <source>
        <dbReference type="ARBA" id="ARBA00022842"/>
    </source>
</evidence>
<evidence type="ECO:0000256" key="10">
    <source>
        <dbReference type="PIRNR" id="PIRNR001558"/>
    </source>
</evidence>
<keyword evidence="8 10" id="KW-0067">ATP-binding</keyword>
<evidence type="ECO:0000256" key="6">
    <source>
        <dbReference type="ARBA" id="ARBA00022723"/>
    </source>
</evidence>
<evidence type="ECO:0000313" key="16">
    <source>
        <dbReference type="Proteomes" id="UP000092666"/>
    </source>
</evidence>
<feature type="binding site" evidence="11">
    <location>
        <position position="129"/>
    </location>
    <ligand>
        <name>substrate</name>
    </ligand>
</feature>
<gene>
    <name evidence="15" type="ORF">I316_00590</name>
</gene>
<dbReference type="GO" id="GO:0043295">
    <property type="term" value="F:glutathione binding"/>
    <property type="evidence" value="ECO:0007669"/>
    <property type="project" value="UniProtKB-UniRule"/>
</dbReference>
<keyword evidence="5 10" id="KW-0317">Glutathione biosynthesis</keyword>
<feature type="binding site" evidence="13">
    <location>
        <begin position="155"/>
        <end position="158"/>
    </location>
    <ligand>
        <name>substrate</name>
    </ligand>
</feature>
<dbReference type="GO" id="GO:0000287">
    <property type="term" value="F:magnesium ion binding"/>
    <property type="evidence" value="ECO:0007669"/>
    <property type="project" value="UniProtKB-UniRule"/>
</dbReference>
<dbReference type="Gene3D" id="3.40.50.1760">
    <property type="entry name" value="Glutathione synthase, substrate-binding domain superfamily, eukaryotic"/>
    <property type="match status" value="1"/>
</dbReference>
<dbReference type="GO" id="GO:0004363">
    <property type="term" value="F:glutathione synthase activity"/>
    <property type="evidence" value="ECO:0007669"/>
    <property type="project" value="UniProtKB-UniRule"/>
</dbReference>
<dbReference type="AlphaFoldDB" id="A0A1B9H2G9"/>